<dbReference type="InterPro" id="IPR031858">
    <property type="entry name" value="DUF4752"/>
</dbReference>
<dbReference type="Pfam" id="PF15944">
    <property type="entry name" value="DUF4752"/>
    <property type="match status" value="1"/>
</dbReference>
<protein>
    <recommendedName>
        <fullName evidence="3">DUF4752 family protein</fullName>
    </recommendedName>
</protein>
<accession>A0A1B8HTE3</accession>
<evidence type="ECO:0000313" key="2">
    <source>
        <dbReference type="Proteomes" id="UP000092377"/>
    </source>
</evidence>
<proteinExistence type="predicted"/>
<dbReference type="RefSeq" id="WP_067399193.1">
    <property type="nucleotide sequence ID" value="NZ_LZEY01000003.1"/>
</dbReference>
<evidence type="ECO:0000313" key="1">
    <source>
        <dbReference type="EMBL" id="OBU13036.1"/>
    </source>
</evidence>
<gene>
    <name evidence="1" type="ORF">AYY18_14350</name>
</gene>
<dbReference type="EMBL" id="LZEY01000003">
    <property type="protein sequence ID" value="OBU13036.1"/>
    <property type="molecule type" value="Genomic_DNA"/>
</dbReference>
<keyword evidence="2" id="KW-1185">Reference proteome</keyword>
<dbReference type="AlphaFoldDB" id="A0A1B8HTE3"/>
<dbReference type="OrthoDB" id="6629750at2"/>
<name>A0A1B8HTE3_9GAMM</name>
<comment type="caution">
    <text evidence="1">The sequence shown here is derived from an EMBL/GenBank/DDBJ whole genome shotgun (WGS) entry which is preliminary data.</text>
</comment>
<evidence type="ECO:0008006" key="3">
    <source>
        <dbReference type="Google" id="ProtNLM"/>
    </source>
</evidence>
<reference evidence="2" key="1">
    <citation type="submission" date="2016-06" db="EMBL/GenBank/DDBJ databases">
        <authorList>
            <person name="Butler K."/>
        </authorList>
    </citation>
    <scope>NUCLEOTIDE SEQUENCE [LARGE SCALE GENOMIC DNA]</scope>
    <source>
        <strain evidence="2">GCSL-Mp20</strain>
    </source>
</reference>
<organism evidence="1 2">
    <name type="scientific">Morganella psychrotolerans</name>
    <dbReference type="NCBI Taxonomy" id="368603"/>
    <lineage>
        <taxon>Bacteria</taxon>
        <taxon>Pseudomonadati</taxon>
        <taxon>Pseudomonadota</taxon>
        <taxon>Gammaproteobacteria</taxon>
        <taxon>Enterobacterales</taxon>
        <taxon>Morganellaceae</taxon>
        <taxon>Morganella</taxon>
    </lineage>
</organism>
<dbReference type="Proteomes" id="UP000092377">
    <property type="component" value="Unassembled WGS sequence"/>
</dbReference>
<sequence length="87" mass="10169">MDGEITTWLTVGLNLIGYLWVITKSIEWFFCRVLFRKTFGRKNKDRKQAAVNELYDAYDLGEIKQGGDMKITTKNGLVILMYRQSKE</sequence>